<protein>
    <submittedName>
        <fullName evidence="2">Nodulation efficiency, NfeD-like protein</fullName>
    </submittedName>
</protein>
<evidence type="ECO:0000256" key="1">
    <source>
        <dbReference type="SAM" id="Phobius"/>
    </source>
</evidence>
<evidence type="ECO:0000313" key="2">
    <source>
        <dbReference type="EMBL" id="MDR5894743.1"/>
    </source>
</evidence>
<proteinExistence type="predicted"/>
<organism evidence="2 3">
    <name type="scientific">Larsenimonas suaedae</name>
    <dbReference type="NCBI Taxonomy" id="1851019"/>
    <lineage>
        <taxon>Bacteria</taxon>
        <taxon>Pseudomonadati</taxon>
        <taxon>Pseudomonadota</taxon>
        <taxon>Gammaproteobacteria</taxon>
        <taxon>Oceanospirillales</taxon>
        <taxon>Halomonadaceae</taxon>
        <taxon>Larsenimonas</taxon>
    </lineage>
</organism>
<comment type="caution">
    <text evidence="2">The sequence shown here is derived from an EMBL/GenBank/DDBJ whole genome shotgun (WGS) entry which is preliminary data.</text>
</comment>
<feature type="transmembrane region" description="Helical" evidence="1">
    <location>
        <begin position="7"/>
        <end position="35"/>
    </location>
</feature>
<keyword evidence="1" id="KW-1133">Transmembrane helix</keyword>
<accession>A0ABU1GRT8</accession>
<keyword evidence="1" id="KW-0472">Membrane</keyword>
<gene>
    <name evidence="2" type="ORF">QC825_01485</name>
</gene>
<feature type="transmembrane region" description="Helical" evidence="1">
    <location>
        <begin position="41"/>
        <end position="65"/>
    </location>
</feature>
<name>A0ABU1GRT8_9GAMM</name>
<reference evidence="2 3" key="1">
    <citation type="submission" date="2023-04" db="EMBL/GenBank/DDBJ databases">
        <title>A long-awaited taxogenomic arrangement of the family Halomonadaceae.</title>
        <authorList>
            <person name="De La Haba R."/>
            <person name="Chuvochina M."/>
            <person name="Wittouck S."/>
            <person name="Arahal D.R."/>
            <person name="Sanchez-Porro C."/>
            <person name="Hugenholtz P."/>
            <person name="Ventosa A."/>
        </authorList>
    </citation>
    <scope>NUCLEOTIDE SEQUENCE [LARGE SCALE GENOMIC DNA]</scope>
    <source>
        <strain evidence="2 3">DSM 22428</strain>
    </source>
</reference>
<dbReference type="Proteomes" id="UP001269375">
    <property type="component" value="Unassembled WGS sequence"/>
</dbReference>
<evidence type="ECO:0000313" key="3">
    <source>
        <dbReference type="Proteomes" id="UP001269375"/>
    </source>
</evidence>
<dbReference type="EMBL" id="JARWAO010000001">
    <property type="protein sequence ID" value="MDR5894743.1"/>
    <property type="molecule type" value="Genomic_DNA"/>
</dbReference>
<dbReference type="RefSeq" id="WP_251593059.1">
    <property type="nucleotide sequence ID" value="NZ_JAMLJI010000002.1"/>
</dbReference>
<sequence length="160" mass="17100">MAWTDSWVWGALALILALLELVLGAGAFVFLALAAAALGGALLALFGATLIWQLAGVGVLAGILVPVSIKRIGHHTSPKAMGYGTTGTGVEQGYHFITEPREFDQTPAIKIKGDTYRVRDRDAPERPIPMGMRVRFDHFEGTTAIVVPDPVTDTLSKTET</sequence>
<keyword evidence="3" id="KW-1185">Reference proteome</keyword>
<keyword evidence="1" id="KW-0812">Transmembrane</keyword>